<dbReference type="PANTHER" id="PTHR22754:SF32">
    <property type="entry name" value="DISCO-INTERACTING PROTEIN 2"/>
    <property type="match status" value="1"/>
</dbReference>
<keyword evidence="7" id="KW-1185">Reference proteome</keyword>
<dbReference type="InterPro" id="IPR000873">
    <property type="entry name" value="AMP-dep_synth/lig_dom"/>
</dbReference>
<dbReference type="InterPro" id="IPR020806">
    <property type="entry name" value="PKS_PP-bd"/>
</dbReference>
<organism evidence="6 7">
    <name type="scientific">Okeania hirsuta</name>
    <dbReference type="NCBI Taxonomy" id="1458930"/>
    <lineage>
        <taxon>Bacteria</taxon>
        <taxon>Bacillati</taxon>
        <taxon>Cyanobacteriota</taxon>
        <taxon>Cyanophyceae</taxon>
        <taxon>Oscillatoriophycideae</taxon>
        <taxon>Oscillatoriales</taxon>
        <taxon>Microcoleaceae</taxon>
        <taxon>Okeania</taxon>
    </lineage>
</organism>
<dbReference type="SMART" id="SM00823">
    <property type="entry name" value="PKS_PP"/>
    <property type="match status" value="1"/>
</dbReference>
<evidence type="ECO:0000256" key="4">
    <source>
        <dbReference type="ARBA" id="ARBA00022553"/>
    </source>
</evidence>
<sequence length="1444" mass="162537">MSINTELDLKIGEDQYEFGQSSFFWTDPKLFDDRQQQNINTLIAIQQVLMRHPRFEGSEEDISEIQEFLEVYHQIATEASEKFSLIWSDPFANHWCLLALDLVTATITKKPLPLVTQEYCQAIQQKTPLQALIFHLNQFKLFALAYGFLSQQSYQFKTPLICHLPVAIPGTSLYLEGNGKIEIYGINSEKLEVVVTNNKQTLELTPDATLGDENLKVGKCPTIQLPSRELRFQPYCFNSPAFPDGQAVVEAGMKYQGQYVTLVKDGLALIEQYHPQSFEQLHYFMQVLALKPIGVGNFTNLSSSDFSGALICSVIENPYRLADNFIHEFHHNRLFLIEQNNPLLLDSVEESQGNNLYYSPWRLDLRPLRGIFHAIYVYTPVAQFWLNVYRANPTGELLDFTKSQLIKIPLQLQIGLEQLRKYAKFTPVGQDLFNELERQLAQINQEITQLQIPSDVSDLDFQRNGSFLYNLRPGTAQFLTVKEATLNHIKRFDYFQQIDTQLQANLGLDGFSKNEIGEKAAAIAYGEKVTGTVEFVSSLAETLKQKIERFSESEIIDLREEQGVTRTYGELWQQSTTLLGYLQAQGLSPGDFVIIHLEHCHNFVAAVWSCFLGGFVAVPVTISPNSSNTTTQNAKLQQVWQGLDNPVILTTKNLTETINDILKDSTPNLLTIEKSQEFAPSQNFHSNQPEDLALLLTSSGTTGTPKLISFDAVTVISQFLSGNEKSESSYCSLTWVPFDNASGFGIVNPKSGKTLYLPAERFFGNPILWLDIVDQYKVKGTVLTNFAMTQIMEQIQEISEPHWDLTSIETIGLGAEKIVPQTCRSFLQTLQPLGLGADVLNVGYGLSETGVVASNREWIAMGYNQRGEQFVQIGKPLPGCGIRIVDDQDNLLNEGEVGRIQIWGVNRTGVYYNNPTLNRTLFTEDGWLNTGDLGFLNHNYLTVTGREKEIVIINGKNYSCQEIELVVEAVEGVEPSYTVACNIRQQESDTDELAIFFNTLITEESQLANLAKQIRGKVTQTLGINPNYIVLTEKSAIPRTATGKIKRLQLKQSLEAGEFDAIIKWIDALIQQTLEHTFVGPRNELERQLTQIWEKVLGIQPIGIYNNFFDLGGQSILAVKLLAEIEKIVHKDLPLAALFQAPTVEKLAKILSEEKWSSSWQSLVPIQPLGDKTPLFAIHLLGEGLSFYRPLASYLGQRQPIYGLNYGLAAKKGKEEKVSLPPTKDLAAHYIQEMQAFQPQGPYILLGVSNGGNVAFEMAKQLHAQGQTVAKLILFDTIHPNVKLPPNWNKISRFQKLILNVIRNIDIHWGNFLLFEPQERLPYLFDKVQKLLTKLFTQFPKKLYLSIRSSISNVTKKHHKINSPSVSPQCYTPHSYPGKITLFKAKHTTITSSDPTNGWEGVAEEGLEIYNIHGAHSKILSEPSVRILAEKMRSCLQSTLDIDS</sequence>
<comment type="cofactor">
    <cofactor evidence="1">
        <name>pantetheine 4'-phosphate</name>
        <dbReference type="ChEBI" id="CHEBI:47942"/>
    </cofactor>
</comment>
<dbReference type="Proteomes" id="UP000269154">
    <property type="component" value="Unassembled WGS sequence"/>
</dbReference>
<evidence type="ECO:0000256" key="2">
    <source>
        <dbReference type="ARBA" id="ARBA00006432"/>
    </source>
</evidence>
<evidence type="ECO:0000256" key="1">
    <source>
        <dbReference type="ARBA" id="ARBA00001957"/>
    </source>
</evidence>
<evidence type="ECO:0000313" key="6">
    <source>
        <dbReference type="EMBL" id="RQH28476.1"/>
    </source>
</evidence>
<dbReference type="GO" id="GO:0031177">
    <property type="term" value="F:phosphopantetheine binding"/>
    <property type="evidence" value="ECO:0007669"/>
    <property type="project" value="InterPro"/>
</dbReference>
<dbReference type="Pfam" id="PF00501">
    <property type="entry name" value="AMP-binding"/>
    <property type="match status" value="1"/>
</dbReference>
<dbReference type="SUPFAM" id="SSF53474">
    <property type="entry name" value="alpha/beta-Hydrolases"/>
    <property type="match status" value="1"/>
</dbReference>
<dbReference type="PANTHER" id="PTHR22754">
    <property type="entry name" value="DISCO-INTERACTING PROTEIN 2 DIP2 -RELATED"/>
    <property type="match status" value="1"/>
</dbReference>
<dbReference type="PROSITE" id="PS00455">
    <property type="entry name" value="AMP_BINDING"/>
    <property type="match status" value="1"/>
</dbReference>
<dbReference type="Gene3D" id="3.40.50.12780">
    <property type="entry name" value="N-terminal domain of ligase-like"/>
    <property type="match status" value="1"/>
</dbReference>
<dbReference type="SUPFAM" id="SSF47336">
    <property type="entry name" value="ACP-like"/>
    <property type="match status" value="1"/>
</dbReference>
<dbReference type="Gene3D" id="3.40.50.1820">
    <property type="entry name" value="alpha/beta hydrolase"/>
    <property type="match status" value="1"/>
</dbReference>
<dbReference type="InterPro" id="IPR042099">
    <property type="entry name" value="ANL_N_sf"/>
</dbReference>
<dbReference type="RefSeq" id="WP_124155396.1">
    <property type="nucleotide sequence ID" value="NZ_CAWOLW010000123.1"/>
</dbReference>
<dbReference type="OrthoDB" id="796761at2"/>
<dbReference type="NCBIfam" id="TIGR04267">
    <property type="entry name" value="mod_HExxH"/>
    <property type="match status" value="1"/>
</dbReference>
<dbReference type="EMBL" id="RCBY01000209">
    <property type="protein sequence ID" value="RQH28476.1"/>
    <property type="molecule type" value="Genomic_DNA"/>
</dbReference>
<dbReference type="Pfam" id="PF00550">
    <property type="entry name" value="PP-binding"/>
    <property type="match status" value="1"/>
</dbReference>
<accession>A0A3N6P470</accession>
<proteinExistence type="inferred from homology"/>
<dbReference type="InterPro" id="IPR009081">
    <property type="entry name" value="PP-bd_ACP"/>
</dbReference>
<dbReference type="FunFam" id="1.10.1200.10:FF:000005">
    <property type="entry name" value="Nonribosomal peptide synthetase 1"/>
    <property type="match status" value="1"/>
</dbReference>
<dbReference type="InterPro" id="IPR045851">
    <property type="entry name" value="AMP-bd_C_sf"/>
</dbReference>
<dbReference type="InterPro" id="IPR026337">
    <property type="entry name" value="AKG_HExxH"/>
</dbReference>
<dbReference type="InterPro" id="IPR036736">
    <property type="entry name" value="ACP-like_sf"/>
</dbReference>
<evidence type="ECO:0000259" key="5">
    <source>
        <dbReference type="PROSITE" id="PS50075"/>
    </source>
</evidence>
<comment type="similarity">
    <text evidence="2">Belongs to the ATP-dependent AMP-binding enzyme family.</text>
</comment>
<dbReference type="Gene3D" id="1.10.1200.10">
    <property type="entry name" value="ACP-like"/>
    <property type="match status" value="1"/>
</dbReference>
<keyword evidence="3" id="KW-0596">Phosphopantetheine</keyword>
<dbReference type="Pfam" id="PF00975">
    <property type="entry name" value="Thioesterase"/>
    <property type="match status" value="1"/>
</dbReference>
<dbReference type="SUPFAM" id="SSF56801">
    <property type="entry name" value="Acetyl-CoA synthetase-like"/>
    <property type="match status" value="1"/>
</dbReference>
<keyword evidence="4" id="KW-0597">Phosphoprotein</keyword>
<reference evidence="6 7" key="1">
    <citation type="journal article" date="2018" name="ACS Chem. Biol.">
        <title>Ketoreductase domain dysfunction expands chemodiversity: malyngamide biosynthesis in the cyanobacterium Okeania hirsuta.</title>
        <authorList>
            <person name="Moss N.A."/>
            <person name="Leao T."/>
            <person name="Rankin M."/>
            <person name="McCullough T.M."/>
            <person name="Qu P."/>
            <person name="Korobeynikov A."/>
            <person name="Smith J.L."/>
            <person name="Gerwick L."/>
            <person name="Gerwick W.H."/>
        </authorList>
    </citation>
    <scope>NUCLEOTIDE SEQUENCE [LARGE SCALE GENOMIC DNA]</scope>
    <source>
        <strain evidence="6 7">PAB10Feb10-1</strain>
    </source>
</reference>
<dbReference type="InterPro" id="IPR001031">
    <property type="entry name" value="Thioesterase"/>
</dbReference>
<feature type="domain" description="Carrier" evidence="5">
    <location>
        <begin position="1080"/>
        <end position="1155"/>
    </location>
</feature>
<evidence type="ECO:0000313" key="7">
    <source>
        <dbReference type="Proteomes" id="UP000269154"/>
    </source>
</evidence>
<dbReference type="InterPro" id="IPR028154">
    <property type="entry name" value="AMP-dep_Lig_C"/>
</dbReference>
<dbReference type="Gene3D" id="3.30.300.30">
    <property type="match status" value="1"/>
</dbReference>
<gene>
    <name evidence="6" type="ORF">D5R40_25585</name>
</gene>
<comment type="caution">
    <text evidence="6">The sequence shown here is derived from an EMBL/GenBank/DDBJ whole genome shotgun (WGS) entry which is preliminary data.</text>
</comment>
<protein>
    <recommendedName>
        <fullName evidence="5">Carrier domain-containing protein</fullName>
    </recommendedName>
</protein>
<dbReference type="PROSITE" id="PS50075">
    <property type="entry name" value="CARRIER"/>
    <property type="match status" value="1"/>
</dbReference>
<name>A0A3N6P470_9CYAN</name>
<dbReference type="InterPro" id="IPR029058">
    <property type="entry name" value="AB_hydrolase_fold"/>
</dbReference>
<evidence type="ECO:0000256" key="3">
    <source>
        <dbReference type="ARBA" id="ARBA00022450"/>
    </source>
</evidence>
<dbReference type="Pfam" id="PF14535">
    <property type="entry name" value="AMP-binding_C_2"/>
    <property type="match status" value="1"/>
</dbReference>
<dbReference type="InterPro" id="IPR020845">
    <property type="entry name" value="AMP-binding_CS"/>
</dbReference>